<gene>
    <name evidence="1" type="ORF">OLEA9_A054909</name>
</gene>
<dbReference type="PANTHER" id="PTHR12265:SF0">
    <property type="entry name" value="EXPRESSED PROTEIN"/>
    <property type="match status" value="1"/>
</dbReference>
<accession>A0A8S0P817</accession>
<dbReference type="EMBL" id="CACTIH010000007">
    <property type="protein sequence ID" value="CAA2933817.1"/>
    <property type="molecule type" value="Genomic_DNA"/>
</dbReference>
<dbReference type="Proteomes" id="UP000594638">
    <property type="component" value="Unassembled WGS sequence"/>
</dbReference>
<dbReference type="Pfam" id="PF05705">
    <property type="entry name" value="DUF829"/>
    <property type="match status" value="1"/>
</dbReference>
<proteinExistence type="predicted"/>
<name>A0A8S0P817_OLEEU</name>
<dbReference type="PANTHER" id="PTHR12265">
    <property type="entry name" value="TRANSMEMBRANE PROTEIN 53"/>
    <property type="match status" value="1"/>
</dbReference>
<dbReference type="InterPro" id="IPR008547">
    <property type="entry name" value="DUF829_TMEM53"/>
</dbReference>
<reference evidence="1 2" key="1">
    <citation type="submission" date="2019-12" db="EMBL/GenBank/DDBJ databases">
        <authorList>
            <person name="Alioto T."/>
            <person name="Alioto T."/>
            <person name="Gomez Garrido J."/>
        </authorList>
    </citation>
    <scope>NUCLEOTIDE SEQUENCE [LARGE SCALE GENOMIC DNA]</scope>
</reference>
<dbReference type="Gramene" id="OE9A054909T1">
    <property type="protein sequence ID" value="OE9A054909C1"/>
    <property type="gene ID" value="OE9A054909"/>
</dbReference>
<keyword evidence="2" id="KW-1185">Reference proteome</keyword>
<sequence>MSRPPLIVSWIANGLSSSLDTFFLGRFESKRAEYWQTLYSTVSMGAPYVIFCSEDDPAPIQIICNFVQRLKDLGADVK</sequence>
<keyword evidence="1" id="KW-0472">Membrane</keyword>
<dbReference type="OrthoDB" id="77878at2759"/>
<evidence type="ECO:0000313" key="2">
    <source>
        <dbReference type="Proteomes" id="UP000594638"/>
    </source>
</evidence>
<evidence type="ECO:0000313" key="1">
    <source>
        <dbReference type="EMBL" id="CAA2933817.1"/>
    </source>
</evidence>
<comment type="caution">
    <text evidence="1">The sequence shown here is derived from an EMBL/GenBank/DDBJ whole genome shotgun (WGS) entry which is preliminary data.</text>
</comment>
<protein>
    <submittedName>
        <fullName evidence="1">Transmembrane 53</fullName>
    </submittedName>
</protein>
<dbReference type="AlphaFoldDB" id="A0A8S0P817"/>
<organism evidence="1 2">
    <name type="scientific">Olea europaea subsp. europaea</name>
    <dbReference type="NCBI Taxonomy" id="158383"/>
    <lineage>
        <taxon>Eukaryota</taxon>
        <taxon>Viridiplantae</taxon>
        <taxon>Streptophyta</taxon>
        <taxon>Embryophyta</taxon>
        <taxon>Tracheophyta</taxon>
        <taxon>Spermatophyta</taxon>
        <taxon>Magnoliopsida</taxon>
        <taxon>eudicotyledons</taxon>
        <taxon>Gunneridae</taxon>
        <taxon>Pentapetalae</taxon>
        <taxon>asterids</taxon>
        <taxon>lamiids</taxon>
        <taxon>Lamiales</taxon>
        <taxon>Oleaceae</taxon>
        <taxon>Oleeae</taxon>
        <taxon>Olea</taxon>
    </lineage>
</organism>
<keyword evidence="1" id="KW-0812">Transmembrane</keyword>